<protein>
    <recommendedName>
        <fullName evidence="4">Alhambra</fullName>
    </recommendedName>
</protein>
<evidence type="ECO:0008006" key="4">
    <source>
        <dbReference type="Google" id="ProtNLM"/>
    </source>
</evidence>
<name>A0A182TIF4_9DIPT</name>
<dbReference type="AlphaFoldDB" id="A0A182TIF4"/>
<dbReference type="STRING" id="34690.A0A182TIF4"/>
<feature type="compositionally biased region" description="Low complexity" evidence="1">
    <location>
        <begin position="393"/>
        <end position="408"/>
    </location>
</feature>
<feature type="region of interest" description="Disordered" evidence="1">
    <location>
        <begin position="65"/>
        <end position="102"/>
    </location>
</feature>
<dbReference type="VEuPathDB" id="VectorBase:AMEC002875"/>
<evidence type="ECO:0000313" key="2">
    <source>
        <dbReference type="EnsemblMetazoa" id="AMEC002875-PA"/>
    </source>
</evidence>
<dbReference type="CDD" id="cd20901">
    <property type="entry name" value="CC_AF10"/>
    <property type="match status" value="1"/>
</dbReference>
<dbReference type="InterPro" id="IPR049773">
    <property type="entry name" value="AF10-like_CC"/>
</dbReference>
<proteinExistence type="predicted"/>
<keyword evidence="3" id="KW-1185">Reference proteome</keyword>
<feature type="region of interest" description="Disordered" evidence="1">
    <location>
        <begin position="212"/>
        <end position="232"/>
    </location>
</feature>
<feature type="region of interest" description="Disordered" evidence="1">
    <location>
        <begin position="386"/>
        <end position="446"/>
    </location>
</feature>
<evidence type="ECO:0000313" key="3">
    <source>
        <dbReference type="Proteomes" id="UP000075902"/>
    </source>
</evidence>
<accession>A0A182TIF4</accession>
<evidence type="ECO:0000256" key="1">
    <source>
        <dbReference type="SAM" id="MobiDB-lite"/>
    </source>
</evidence>
<organism evidence="2 3">
    <name type="scientific">Anopheles melas</name>
    <dbReference type="NCBI Taxonomy" id="34690"/>
    <lineage>
        <taxon>Eukaryota</taxon>
        <taxon>Metazoa</taxon>
        <taxon>Ecdysozoa</taxon>
        <taxon>Arthropoda</taxon>
        <taxon>Hexapoda</taxon>
        <taxon>Insecta</taxon>
        <taxon>Pterygota</taxon>
        <taxon>Neoptera</taxon>
        <taxon>Endopterygota</taxon>
        <taxon>Diptera</taxon>
        <taxon>Nematocera</taxon>
        <taxon>Culicoidea</taxon>
        <taxon>Culicidae</taxon>
        <taxon>Anophelinae</taxon>
        <taxon>Anopheles</taxon>
    </lineage>
</organism>
<dbReference type="Proteomes" id="UP000075902">
    <property type="component" value="Unassembled WGS sequence"/>
</dbReference>
<dbReference type="EnsemblMetazoa" id="AMEC002875-RA">
    <property type="protein sequence ID" value="AMEC002875-PA"/>
    <property type="gene ID" value="AMEC002875"/>
</dbReference>
<reference evidence="3" key="1">
    <citation type="submission" date="2014-01" db="EMBL/GenBank/DDBJ databases">
        <title>The Genome Sequence of Anopheles melas CM1001059_A (V2).</title>
        <authorList>
            <consortium name="The Broad Institute Genomics Platform"/>
            <person name="Neafsey D.E."/>
            <person name="Besansky N."/>
            <person name="Howell P."/>
            <person name="Walton C."/>
            <person name="Young S.K."/>
            <person name="Zeng Q."/>
            <person name="Gargeya S."/>
            <person name="Fitzgerald M."/>
            <person name="Haas B."/>
            <person name="Abouelleil A."/>
            <person name="Allen A.W."/>
            <person name="Alvarado L."/>
            <person name="Arachchi H.M."/>
            <person name="Berlin A.M."/>
            <person name="Chapman S.B."/>
            <person name="Gainer-Dewar J."/>
            <person name="Goldberg J."/>
            <person name="Griggs A."/>
            <person name="Gujja S."/>
            <person name="Hansen M."/>
            <person name="Howarth C."/>
            <person name="Imamovic A."/>
            <person name="Ireland A."/>
            <person name="Larimer J."/>
            <person name="McCowan C."/>
            <person name="Murphy C."/>
            <person name="Pearson M."/>
            <person name="Poon T.W."/>
            <person name="Priest M."/>
            <person name="Roberts A."/>
            <person name="Saif S."/>
            <person name="Shea T."/>
            <person name="Sisk P."/>
            <person name="Sykes S."/>
            <person name="Wortman J."/>
            <person name="Nusbaum C."/>
            <person name="Birren B."/>
        </authorList>
    </citation>
    <scope>NUCLEOTIDE SEQUENCE [LARGE SCALE GENOMIC DNA]</scope>
    <source>
        <strain evidence="3">CM1001059</strain>
    </source>
</reference>
<feature type="compositionally biased region" description="Gly residues" evidence="1">
    <location>
        <begin position="409"/>
        <end position="426"/>
    </location>
</feature>
<reference evidence="2" key="2">
    <citation type="submission" date="2020-05" db="UniProtKB">
        <authorList>
            <consortium name="EnsemblMetazoa"/>
        </authorList>
    </citation>
    <scope>IDENTIFICATION</scope>
    <source>
        <strain evidence="2">CM1001059</strain>
    </source>
</reference>
<sequence length="485" mass="47813">MIVSSGGVPYSMSSTMTAASSSSYGGSSGGGGGGGLKFSYEAQPMNPLAAVPTASMMGSSGSVIAAPQVKDSPPSSPGSDAGGSTAGTAIVSGRGTKRNRKMSSNAVAVNSGAGAVPTTPVAPLTGGPSIVPASIVAGGSADAKDGKLFQNGGSSSTAAGGTVVSATHMLGNQLNPSSSVAQKMSDQLSMEIEAHAYVPGPIDAVPTLMGPQFPGKNRTNNSQSMPVGAGGGGNSLSSMLTGGATATANGNTPQSLEQLLERQWEQGSQFLMEQAQHFDIASLLSCLHQLRSENIRLEEHVNNLVARRDHLLAVNARLAIPLNPTAALGGVGMIGGSGGSGPGAGGAATGGAGVGGAGIGSLPGQFNNIHGNGPIDANVITNASAVSNRSSRGQHGPNQQQPGQQGPAGHFGSGAGSNAAGGGIGGLPQENGIDFRHTNSSHPATNSASIRFRSCSSTISRNICIIMPIRNPPTTSTSTTTTSIL</sequence>